<name>A0A938WQM4_9BACT</name>
<dbReference type="InterPro" id="IPR052977">
    <property type="entry name" value="Polyferredoxin-like_ET"/>
</dbReference>
<organism evidence="5 6">
    <name type="scientific">Marseilla massiliensis</name>
    <dbReference type="NCBI Taxonomy" id="1841864"/>
    <lineage>
        <taxon>Bacteria</taxon>
        <taxon>Pseudomonadati</taxon>
        <taxon>Bacteroidota</taxon>
        <taxon>Bacteroidia</taxon>
        <taxon>Bacteroidales</taxon>
        <taxon>Prevotellaceae</taxon>
        <taxon>Marseilla</taxon>
    </lineage>
</organism>
<dbReference type="PANTHER" id="PTHR43193:SF2">
    <property type="entry name" value="POLYFERREDOXIN PROTEIN FWDF"/>
    <property type="match status" value="1"/>
</dbReference>
<keyword evidence="1" id="KW-0479">Metal-binding</keyword>
<dbReference type="RefSeq" id="WP_205104070.1">
    <property type="nucleotide sequence ID" value="NZ_JACJJG010000020.1"/>
</dbReference>
<evidence type="ECO:0000256" key="3">
    <source>
        <dbReference type="ARBA" id="ARBA00023014"/>
    </source>
</evidence>
<sequence>MIKIQNKQDCCGCSACVQRCPKHCISMKEDEEGFLYPVVDETLCIDCGLCEKVCPIINRPEKLPVMKVLAVKNRNEEERMASSSGGVFIAFAKKVIEQNGVVFGAVFDGNWEVKHTYSETLDGVKPMMGSKYVQSRIGESFSQAERFLKEGRKVLFTGSPCQITALHNYLRKDYPNLLSVDFLCHGVPSPGVWRKYLEEMSSFSAFKAAGKNSVLSSSIKSVPVITGIEFRDKTLHGWKKYSFVVRGSAPKADKNTVLLSDIHYDNPYMKGFLADVYLRPSCYHCKCKNGVSHSDLTIADYWGINQLMPDFDDDKGVGLVLLNTDKGKAVFDTLDMEVRVSSLSDAQRFNGGFKEDVKMHPKHNLFFKRFVDYRNLAELIERTVHKSLYRIAKRKIKNIIKKVFVQLKH</sequence>
<keyword evidence="6" id="KW-1185">Reference proteome</keyword>
<dbReference type="SUPFAM" id="SSF54862">
    <property type="entry name" value="4Fe-4S ferredoxins"/>
    <property type="match status" value="1"/>
</dbReference>
<dbReference type="Pfam" id="PF12838">
    <property type="entry name" value="Fer4_7"/>
    <property type="match status" value="1"/>
</dbReference>
<proteinExistence type="predicted"/>
<protein>
    <submittedName>
        <fullName evidence="5">Coenzyme F420 hydrogenase/dehydrogenase, beta subunit C-terminal domain</fullName>
    </submittedName>
</protein>
<dbReference type="PROSITE" id="PS00198">
    <property type="entry name" value="4FE4S_FER_1"/>
    <property type="match status" value="1"/>
</dbReference>
<dbReference type="EMBL" id="JACJJG010000020">
    <property type="protein sequence ID" value="MBM6673382.1"/>
    <property type="molecule type" value="Genomic_DNA"/>
</dbReference>
<reference evidence="5" key="1">
    <citation type="submission" date="2020-08" db="EMBL/GenBank/DDBJ databases">
        <authorList>
            <person name="Cejkova D."/>
            <person name="Kubasova T."/>
            <person name="Jahodarova E."/>
            <person name="Rychlik I."/>
        </authorList>
    </citation>
    <scope>NUCLEOTIDE SEQUENCE</scope>
    <source>
        <strain evidence="5">An824</strain>
    </source>
</reference>
<gene>
    <name evidence="5" type="ORF">H6A34_05785</name>
</gene>
<dbReference type="PROSITE" id="PS51379">
    <property type="entry name" value="4FE4S_FER_2"/>
    <property type="match status" value="2"/>
</dbReference>
<dbReference type="Pfam" id="PF04432">
    <property type="entry name" value="FrhB_FdhB_C"/>
    <property type="match status" value="1"/>
</dbReference>
<feature type="domain" description="4Fe-4S ferredoxin-type" evidence="4">
    <location>
        <begin position="35"/>
        <end position="62"/>
    </location>
</feature>
<dbReference type="GO" id="GO:0051536">
    <property type="term" value="F:iron-sulfur cluster binding"/>
    <property type="evidence" value="ECO:0007669"/>
    <property type="project" value="UniProtKB-KW"/>
</dbReference>
<feature type="domain" description="4Fe-4S ferredoxin-type" evidence="4">
    <location>
        <begin position="1"/>
        <end position="30"/>
    </location>
</feature>
<dbReference type="PANTHER" id="PTHR43193">
    <property type="match status" value="1"/>
</dbReference>
<dbReference type="Gene3D" id="3.30.70.20">
    <property type="match status" value="1"/>
</dbReference>
<evidence type="ECO:0000313" key="5">
    <source>
        <dbReference type="EMBL" id="MBM6673382.1"/>
    </source>
</evidence>
<dbReference type="InterPro" id="IPR017900">
    <property type="entry name" value="4Fe4S_Fe_S_CS"/>
</dbReference>
<evidence type="ECO:0000259" key="4">
    <source>
        <dbReference type="PROSITE" id="PS51379"/>
    </source>
</evidence>
<evidence type="ECO:0000313" key="6">
    <source>
        <dbReference type="Proteomes" id="UP000706891"/>
    </source>
</evidence>
<evidence type="ECO:0000256" key="2">
    <source>
        <dbReference type="ARBA" id="ARBA00023004"/>
    </source>
</evidence>
<dbReference type="AlphaFoldDB" id="A0A938WQM4"/>
<dbReference type="GO" id="GO:0046872">
    <property type="term" value="F:metal ion binding"/>
    <property type="evidence" value="ECO:0007669"/>
    <property type="project" value="UniProtKB-KW"/>
</dbReference>
<accession>A0A938WQM4</accession>
<dbReference type="Proteomes" id="UP000706891">
    <property type="component" value="Unassembled WGS sequence"/>
</dbReference>
<keyword evidence="3" id="KW-0411">Iron-sulfur</keyword>
<reference evidence="5" key="2">
    <citation type="journal article" date="2021" name="Sci. Rep.">
        <title>The distribution of antibiotic resistance genes in chicken gut microbiota commensals.</title>
        <authorList>
            <person name="Juricova H."/>
            <person name="Matiasovicova J."/>
            <person name="Kubasova T."/>
            <person name="Cejkova D."/>
            <person name="Rychlik I."/>
        </authorList>
    </citation>
    <scope>NUCLEOTIDE SEQUENCE</scope>
    <source>
        <strain evidence="5">An824</strain>
    </source>
</reference>
<dbReference type="InterPro" id="IPR007525">
    <property type="entry name" value="FrhB_FdhB_C"/>
</dbReference>
<comment type="caution">
    <text evidence="5">The sequence shown here is derived from an EMBL/GenBank/DDBJ whole genome shotgun (WGS) entry which is preliminary data.</text>
</comment>
<evidence type="ECO:0000256" key="1">
    <source>
        <dbReference type="ARBA" id="ARBA00022723"/>
    </source>
</evidence>
<dbReference type="InterPro" id="IPR017896">
    <property type="entry name" value="4Fe4S_Fe-S-bd"/>
</dbReference>
<keyword evidence="2" id="KW-0408">Iron</keyword>